<accession>A0A2N0R5P3</accession>
<evidence type="ECO:0000313" key="4">
    <source>
        <dbReference type="Proteomes" id="UP000232688"/>
    </source>
</evidence>
<dbReference type="EMBL" id="LLXH01001496">
    <property type="protein sequence ID" value="PKC58638.1"/>
    <property type="molecule type" value="Genomic_DNA"/>
</dbReference>
<feature type="compositionally biased region" description="Low complexity" evidence="1">
    <location>
        <begin position="35"/>
        <end position="45"/>
    </location>
</feature>
<keyword evidence="2" id="KW-0812">Transmembrane</keyword>
<dbReference type="Proteomes" id="UP000232688">
    <property type="component" value="Unassembled WGS sequence"/>
</dbReference>
<sequence>MPLVSIDSLIIPIIDKSFSADADTNNDEDSDTNNDENANTNNGEDSGNDKDTNTTNYEDANSVSDNKNTNSNNNDNKYKVDSRSINKKLDIKKSRRILKTQYVKDYIIVNFIEILLTNNIIIICLFNVESFSS</sequence>
<reference evidence="3 4" key="2">
    <citation type="submission" date="2017-10" db="EMBL/GenBank/DDBJ databases">
        <title>Genome analyses suggest a sexual origin of heterokaryosis in a supposedly ancient asexual fungus.</title>
        <authorList>
            <person name="Corradi N."/>
            <person name="Sedzielewska K."/>
            <person name="Noel J."/>
            <person name="Charron P."/>
            <person name="Farinelli L."/>
            <person name="Marton T."/>
            <person name="Kruger M."/>
            <person name="Pelin A."/>
            <person name="Brachmann A."/>
            <person name="Corradi N."/>
        </authorList>
    </citation>
    <scope>NUCLEOTIDE SEQUENCE [LARGE SCALE GENOMIC DNA]</scope>
    <source>
        <strain evidence="3 4">A1</strain>
    </source>
</reference>
<evidence type="ECO:0000256" key="2">
    <source>
        <dbReference type="SAM" id="Phobius"/>
    </source>
</evidence>
<reference evidence="3 4" key="1">
    <citation type="submission" date="2017-10" db="EMBL/GenBank/DDBJ databases">
        <title>Extensive intraspecific genome diversity in a model arbuscular mycorrhizal fungus.</title>
        <authorList>
            <person name="Chen E.C.H."/>
            <person name="Morin E."/>
            <person name="Baudet D."/>
            <person name="Noel J."/>
            <person name="Ndikumana S."/>
            <person name="Charron P."/>
            <person name="St-Onge C."/>
            <person name="Giorgi J."/>
            <person name="Grigoriev I.V."/>
            <person name="Roux C."/>
            <person name="Martin F.M."/>
            <person name="Corradi N."/>
        </authorList>
    </citation>
    <scope>NUCLEOTIDE SEQUENCE [LARGE SCALE GENOMIC DNA]</scope>
    <source>
        <strain evidence="3 4">A1</strain>
    </source>
</reference>
<feature type="region of interest" description="Disordered" evidence="1">
    <location>
        <begin position="20"/>
        <end position="81"/>
    </location>
</feature>
<protein>
    <submittedName>
        <fullName evidence="3">Uncharacterized protein</fullName>
    </submittedName>
</protein>
<proteinExistence type="predicted"/>
<comment type="caution">
    <text evidence="3">The sequence shown here is derived from an EMBL/GenBank/DDBJ whole genome shotgun (WGS) entry which is preliminary data.</text>
</comment>
<gene>
    <name evidence="3" type="ORF">RhiirA1_470659</name>
</gene>
<feature type="compositionally biased region" description="Acidic residues" evidence="1">
    <location>
        <begin position="24"/>
        <end position="34"/>
    </location>
</feature>
<evidence type="ECO:0000256" key="1">
    <source>
        <dbReference type="SAM" id="MobiDB-lite"/>
    </source>
</evidence>
<feature type="compositionally biased region" description="Low complexity" evidence="1">
    <location>
        <begin position="61"/>
        <end position="75"/>
    </location>
</feature>
<dbReference type="VEuPathDB" id="FungiDB:RhiirA1_470659"/>
<evidence type="ECO:0000313" key="3">
    <source>
        <dbReference type="EMBL" id="PKC58638.1"/>
    </source>
</evidence>
<feature type="transmembrane region" description="Helical" evidence="2">
    <location>
        <begin position="106"/>
        <end position="128"/>
    </location>
</feature>
<keyword evidence="2" id="KW-0472">Membrane</keyword>
<dbReference type="AlphaFoldDB" id="A0A2N0R5P3"/>
<name>A0A2N0R5P3_9GLOM</name>
<organism evidence="3 4">
    <name type="scientific">Rhizophagus irregularis</name>
    <dbReference type="NCBI Taxonomy" id="588596"/>
    <lineage>
        <taxon>Eukaryota</taxon>
        <taxon>Fungi</taxon>
        <taxon>Fungi incertae sedis</taxon>
        <taxon>Mucoromycota</taxon>
        <taxon>Glomeromycotina</taxon>
        <taxon>Glomeromycetes</taxon>
        <taxon>Glomerales</taxon>
        <taxon>Glomeraceae</taxon>
        <taxon>Rhizophagus</taxon>
    </lineage>
</organism>
<keyword evidence="2" id="KW-1133">Transmembrane helix</keyword>